<dbReference type="Proteomes" id="UP000632273">
    <property type="component" value="Unassembled WGS sequence"/>
</dbReference>
<comment type="caution">
    <text evidence="2">The sequence shown here is derived from an EMBL/GenBank/DDBJ whole genome shotgun (WGS) entry which is preliminary data.</text>
</comment>
<keyword evidence="1" id="KW-0472">Membrane</keyword>
<keyword evidence="3" id="KW-1185">Reference proteome</keyword>
<reference evidence="3" key="1">
    <citation type="journal article" date="2019" name="Int. J. Syst. Evol. Microbiol.">
        <title>The Global Catalogue of Microorganisms (GCM) 10K type strain sequencing project: providing services to taxonomists for standard genome sequencing and annotation.</title>
        <authorList>
            <consortium name="The Broad Institute Genomics Platform"/>
            <consortium name="The Broad Institute Genome Sequencing Center for Infectious Disease"/>
            <person name="Wu L."/>
            <person name="Ma J."/>
        </authorList>
    </citation>
    <scope>NUCLEOTIDE SEQUENCE [LARGE SCALE GENOMIC DNA]</scope>
    <source>
        <strain evidence="3">CGMCC 1.15197</strain>
    </source>
</reference>
<evidence type="ECO:0000313" key="2">
    <source>
        <dbReference type="EMBL" id="GGF10952.1"/>
    </source>
</evidence>
<evidence type="ECO:0000256" key="1">
    <source>
        <dbReference type="SAM" id="Phobius"/>
    </source>
</evidence>
<keyword evidence="1" id="KW-1133">Transmembrane helix</keyword>
<feature type="transmembrane region" description="Helical" evidence="1">
    <location>
        <begin position="34"/>
        <end position="54"/>
    </location>
</feature>
<dbReference type="EMBL" id="BMHT01000003">
    <property type="protein sequence ID" value="GGF10952.1"/>
    <property type="molecule type" value="Genomic_DNA"/>
</dbReference>
<keyword evidence="1" id="KW-0812">Transmembrane</keyword>
<sequence length="63" mass="6843">MALVGAVFALLVRRAGYTDVNHAVSKALVSGTHYAFMLISLLALTSVTLVHWTLQVERSTTQL</sequence>
<name>A0ABQ1U7W7_9BACT</name>
<proteinExistence type="predicted"/>
<evidence type="ECO:0000313" key="3">
    <source>
        <dbReference type="Proteomes" id="UP000632273"/>
    </source>
</evidence>
<accession>A0ABQ1U7W7</accession>
<gene>
    <name evidence="2" type="ORF">GCM10011383_22710</name>
</gene>
<organism evidence="2 3">
    <name type="scientific">Hymenobacter cavernae</name>
    <dbReference type="NCBI Taxonomy" id="2044852"/>
    <lineage>
        <taxon>Bacteria</taxon>
        <taxon>Pseudomonadati</taxon>
        <taxon>Bacteroidota</taxon>
        <taxon>Cytophagia</taxon>
        <taxon>Cytophagales</taxon>
        <taxon>Hymenobacteraceae</taxon>
        <taxon>Hymenobacter</taxon>
    </lineage>
</organism>
<protein>
    <submittedName>
        <fullName evidence="2">Uncharacterized protein</fullName>
    </submittedName>
</protein>